<dbReference type="AlphaFoldDB" id="A0A137PAT2"/>
<keyword evidence="2" id="KW-0186">Copper</keyword>
<name>A0A137PAT2_CONC2</name>
<feature type="domain" description="Tyrosinase copper-binding" evidence="3">
    <location>
        <begin position="41"/>
        <end position="229"/>
    </location>
</feature>
<dbReference type="Proteomes" id="UP000070444">
    <property type="component" value="Unassembled WGS sequence"/>
</dbReference>
<dbReference type="EMBL" id="KQ964460">
    <property type="protein sequence ID" value="KXN72123.1"/>
    <property type="molecule type" value="Genomic_DNA"/>
</dbReference>
<gene>
    <name evidence="4" type="ORF">CONCODRAFT_27587</name>
</gene>
<dbReference type="OrthoDB" id="6132182at2759"/>
<dbReference type="PANTHER" id="PTHR11474">
    <property type="entry name" value="TYROSINASE FAMILY MEMBER"/>
    <property type="match status" value="1"/>
</dbReference>
<reference evidence="4 5" key="1">
    <citation type="journal article" date="2015" name="Genome Biol. Evol.">
        <title>Phylogenomic analyses indicate that early fungi evolved digesting cell walls of algal ancestors of land plants.</title>
        <authorList>
            <person name="Chang Y."/>
            <person name="Wang S."/>
            <person name="Sekimoto S."/>
            <person name="Aerts A.L."/>
            <person name="Choi C."/>
            <person name="Clum A."/>
            <person name="LaButti K.M."/>
            <person name="Lindquist E.A."/>
            <person name="Yee Ngan C."/>
            <person name="Ohm R.A."/>
            <person name="Salamov A.A."/>
            <person name="Grigoriev I.V."/>
            <person name="Spatafora J.W."/>
            <person name="Berbee M.L."/>
        </authorList>
    </citation>
    <scope>NUCLEOTIDE SEQUENCE [LARGE SCALE GENOMIC DNA]</scope>
    <source>
        <strain evidence="4 5">NRRL 28638</strain>
    </source>
</reference>
<dbReference type="GO" id="GO:0016491">
    <property type="term" value="F:oxidoreductase activity"/>
    <property type="evidence" value="ECO:0007669"/>
    <property type="project" value="InterPro"/>
</dbReference>
<keyword evidence="1" id="KW-0479">Metal-binding</keyword>
<dbReference type="GO" id="GO:0046872">
    <property type="term" value="F:metal ion binding"/>
    <property type="evidence" value="ECO:0007669"/>
    <property type="project" value="UniProtKB-KW"/>
</dbReference>
<organism evidence="4 5">
    <name type="scientific">Conidiobolus coronatus (strain ATCC 28846 / CBS 209.66 / NRRL 28638)</name>
    <name type="common">Delacroixia coronata</name>
    <dbReference type="NCBI Taxonomy" id="796925"/>
    <lineage>
        <taxon>Eukaryota</taxon>
        <taxon>Fungi</taxon>
        <taxon>Fungi incertae sedis</taxon>
        <taxon>Zoopagomycota</taxon>
        <taxon>Entomophthoromycotina</taxon>
        <taxon>Entomophthoromycetes</taxon>
        <taxon>Entomophthorales</taxon>
        <taxon>Ancylistaceae</taxon>
        <taxon>Conidiobolus</taxon>
    </lineage>
</organism>
<dbReference type="OMA" id="WAWENDF"/>
<feature type="non-terminal residue" evidence="4">
    <location>
        <position position="1"/>
    </location>
</feature>
<protein>
    <submittedName>
        <fullName evidence="4">Di-copper centre-containing protein</fullName>
    </submittedName>
</protein>
<dbReference type="STRING" id="796925.A0A137PAT2"/>
<sequence length="279" mass="33147">CDQPLIRREIRELSLDERKKFFAAVTKLHEMRPINGKNLNRLDYFAWSHDKIYDTIHMNPNFLPWHRYFLQLFQEMIWQVDPSVVVPYWDWTKDSQEPHKSPIFTDEFIGGNGKKQYGYELQNGFMANWEVNYPNTHKIKRCFRKNVNNTLVVSEEIDPWPSPILMNSLMNTNKDYSSFARDAELYHGYVHVSTGGEGAEMGKNYSPHDILFFLHHGYVDRYWWIWQKRNPDLARTYNGNHHDPPRQVSENDLLNFPGAPSIQVKDTFDTVGSRFCYVY</sequence>
<evidence type="ECO:0000256" key="2">
    <source>
        <dbReference type="ARBA" id="ARBA00023008"/>
    </source>
</evidence>
<evidence type="ECO:0000313" key="5">
    <source>
        <dbReference type="Proteomes" id="UP000070444"/>
    </source>
</evidence>
<proteinExistence type="predicted"/>
<dbReference type="PRINTS" id="PR00092">
    <property type="entry name" value="TYROSINASE"/>
</dbReference>
<dbReference type="SUPFAM" id="SSF48056">
    <property type="entry name" value="Di-copper centre-containing domain"/>
    <property type="match status" value="1"/>
</dbReference>
<dbReference type="Gene3D" id="1.10.1280.10">
    <property type="entry name" value="Di-copper center containing domain from catechol oxidase"/>
    <property type="match status" value="1"/>
</dbReference>
<keyword evidence="5" id="KW-1185">Reference proteome</keyword>
<dbReference type="Pfam" id="PF00264">
    <property type="entry name" value="Tyrosinase"/>
    <property type="match status" value="1"/>
</dbReference>
<dbReference type="PANTHER" id="PTHR11474:SF126">
    <property type="entry name" value="TYROSINASE-LIKE PROTEIN TYR-1-RELATED"/>
    <property type="match status" value="1"/>
</dbReference>
<dbReference type="InterPro" id="IPR002227">
    <property type="entry name" value="Tyrosinase_Cu-bd"/>
</dbReference>
<accession>A0A137PAT2</accession>
<evidence type="ECO:0000259" key="3">
    <source>
        <dbReference type="Pfam" id="PF00264"/>
    </source>
</evidence>
<dbReference type="InterPro" id="IPR008922">
    <property type="entry name" value="Di-copper_centre_dom_sf"/>
</dbReference>
<feature type="non-terminal residue" evidence="4">
    <location>
        <position position="279"/>
    </location>
</feature>
<evidence type="ECO:0000256" key="1">
    <source>
        <dbReference type="ARBA" id="ARBA00022723"/>
    </source>
</evidence>
<dbReference type="InterPro" id="IPR050316">
    <property type="entry name" value="Tyrosinase/Hemocyanin"/>
</dbReference>
<evidence type="ECO:0000313" key="4">
    <source>
        <dbReference type="EMBL" id="KXN72123.1"/>
    </source>
</evidence>